<protein>
    <submittedName>
        <fullName evidence="1">Uncharacterized protein</fullName>
    </submittedName>
</protein>
<comment type="caution">
    <text evidence="1">The sequence shown here is derived from an EMBL/GenBank/DDBJ whole genome shotgun (WGS) entry which is preliminary data.</text>
</comment>
<reference evidence="1 2" key="1">
    <citation type="journal article" date="2018" name="Front. Plant Sci.">
        <title>Red Clover (Trifolium pratense) and Zigzag Clover (T. medium) - A Picture of Genomic Similarities and Differences.</title>
        <authorList>
            <person name="Dluhosova J."/>
            <person name="Istvanek J."/>
            <person name="Nedelnik J."/>
            <person name="Repkova J."/>
        </authorList>
    </citation>
    <scope>NUCLEOTIDE SEQUENCE [LARGE SCALE GENOMIC DNA]</scope>
    <source>
        <strain evidence="2">cv. 10/8</strain>
        <tissue evidence="1">Leaf</tissue>
    </source>
</reference>
<name>A0A392QIP7_9FABA</name>
<dbReference type="AlphaFoldDB" id="A0A392QIP7"/>
<dbReference type="Proteomes" id="UP000265520">
    <property type="component" value="Unassembled WGS sequence"/>
</dbReference>
<dbReference type="EMBL" id="LXQA010137527">
    <property type="protein sequence ID" value="MCI23722.1"/>
    <property type="molecule type" value="Genomic_DNA"/>
</dbReference>
<keyword evidence="2" id="KW-1185">Reference proteome</keyword>
<sequence>WRVKLSSSDSICVVPETYEVRDGGARPYNASNGVIPMGE</sequence>
<proteinExistence type="predicted"/>
<evidence type="ECO:0000313" key="2">
    <source>
        <dbReference type="Proteomes" id="UP000265520"/>
    </source>
</evidence>
<organism evidence="1 2">
    <name type="scientific">Trifolium medium</name>
    <dbReference type="NCBI Taxonomy" id="97028"/>
    <lineage>
        <taxon>Eukaryota</taxon>
        <taxon>Viridiplantae</taxon>
        <taxon>Streptophyta</taxon>
        <taxon>Embryophyta</taxon>
        <taxon>Tracheophyta</taxon>
        <taxon>Spermatophyta</taxon>
        <taxon>Magnoliopsida</taxon>
        <taxon>eudicotyledons</taxon>
        <taxon>Gunneridae</taxon>
        <taxon>Pentapetalae</taxon>
        <taxon>rosids</taxon>
        <taxon>fabids</taxon>
        <taxon>Fabales</taxon>
        <taxon>Fabaceae</taxon>
        <taxon>Papilionoideae</taxon>
        <taxon>50 kb inversion clade</taxon>
        <taxon>NPAAA clade</taxon>
        <taxon>Hologalegina</taxon>
        <taxon>IRL clade</taxon>
        <taxon>Trifolieae</taxon>
        <taxon>Trifolium</taxon>
    </lineage>
</organism>
<feature type="non-terminal residue" evidence="1">
    <location>
        <position position="1"/>
    </location>
</feature>
<evidence type="ECO:0000313" key="1">
    <source>
        <dbReference type="EMBL" id="MCI23722.1"/>
    </source>
</evidence>
<accession>A0A392QIP7</accession>